<dbReference type="InterPro" id="IPR011044">
    <property type="entry name" value="Quino_amine_DH_bsu"/>
</dbReference>
<dbReference type="InterPro" id="IPR036047">
    <property type="entry name" value="F-box-like_dom_sf"/>
</dbReference>
<evidence type="ECO:0000256" key="1">
    <source>
        <dbReference type="SAM" id="MobiDB-lite"/>
    </source>
</evidence>
<organism evidence="4 5">
    <name type="scientific">Urochloa decumbens</name>
    <dbReference type="NCBI Taxonomy" id="240449"/>
    <lineage>
        <taxon>Eukaryota</taxon>
        <taxon>Viridiplantae</taxon>
        <taxon>Streptophyta</taxon>
        <taxon>Embryophyta</taxon>
        <taxon>Tracheophyta</taxon>
        <taxon>Spermatophyta</taxon>
        <taxon>Magnoliopsida</taxon>
        <taxon>Liliopsida</taxon>
        <taxon>Poales</taxon>
        <taxon>Poaceae</taxon>
        <taxon>PACMAD clade</taxon>
        <taxon>Panicoideae</taxon>
        <taxon>Panicodae</taxon>
        <taxon>Paniceae</taxon>
        <taxon>Melinidinae</taxon>
        <taxon>Urochloa</taxon>
    </lineage>
</organism>
<dbReference type="AlphaFoldDB" id="A0ABC9DME4"/>
<protein>
    <recommendedName>
        <fullName evidence="6">F-box domain-containing protein</fullName>
    </recommendedName>
</protein>
<dbReference type="SUPFAM" id="SSF81383">
    <property type="entry name" value="F-box domain"/>
    <property type="match status" value="1"/>
</dbReference>
<gene>
    <name evidence="4" type="ORF">URODEC1_LOCUS86511</name>
</gene>
<dbReference type="Gene3D" id="1.20.1280.50">
    <property type="match status" value="1"/>
</dbReference>
<dbReference type="PANTHER" id="PTHR44586:SF23">
    <property type="entry name" value="F-BOX DOMAIN-CONTAINING PROTEIN"/>
    <property type="match status" value="1"/>
</dbReference>
<dbReference type="InterPro" id="IPR005174">
    <property type="entry name" value="KIB1-4_b-propeller"/>
</dbReference>
<proteinExistence type="predicted"/>
<feature type="region of interest" description="Disordered" evidence="1">
    <location>
        <begin position="286"/>
        <end position="311"/>
    </location>
</feature>
<evidence type="ECO:0000259" key="2">
    <source>
        <dbReference type="Pfam" id="PF03478"/>
    </source>
</evidence>
<evidence type="ECO:0000313" key="4">
    <source>
        <dbReference type="EMBL" id="CAL5041160.1"/>
    </source>
</evidence>
<evidence type="ECO:0000313" key="5">
    <source>
        <dbReference type="Proteomes" id="UP001497457"/>
    </source>
</evidence>
<dbReference type="InterPro" id="IPR001810">
    <property type="entry name" value="F-box_dom"/>
</dbReference>
<reference evidence="5" key="1">
    <citation type="submission" date="2024-06" db="EMBL/GenBank/DDBJ databases">
        <authorList>
            <person name="Ryan C."/>
        </authorList>
    </citation>
    <scope>NUCLEOTIDE SEQUENCE [LARGE SCALE GENOMIC DNA]</scope>
</reference>
<dbReference type="PANTHER" id="PTHR44586">
    <property type="entry name" value="F-BOX DOMAIN CONTAINING PROTEIN, EXPRESSED"/>
    <property type="match status" value="1"/>
</dbReference>
<evidence type="ECO:0008006" key="6">
    <source>
        <dbReference type="Google" id="ProtNLM"/>
    </source>
</evidence>
<evidence type="ECO:0000259" key="3">
    <source>
        <dbReference type="Pfam" id="PF12937"/>
    </source>
</evidence>
<feature type="domain" description="KIB1-4 beta-propeller" evidence="2">
    <location>
        <begin position="67"/>
        <end position="396"/>
    </location>
</feature>
<feature type="domain" description="F-box" evidence="3">
    <location>
        <begin position="5"/>
        <end position="33"/>
    </location>
</feature>
<dbReference type="SUPFAM" id="SSF50969">
    <property type="entry name" value="YVTN repeat-like/Quinoprotein amine dehydrogenase"/>
    <property type="match status" value="1"/>
</dbReference>
<dbReference type="EMBL" id="OZ075144">
    <property type="protein sequence ID" value="CAL5041160.1"/>
    <property type="molecule type" value="Genomic_DNA"/>
</dbReference>
<reference evidence="4 5" key="2">
    <citation type="submission" date="2024-10" db="EMBL/GenBank/DDBJ databases">
        <authorList>
            <person name="Ryan C."/>
        </authorList>
    </citation>
    <scope>NUCLEOTIDE SEQUENCE [LARGE SCALE GENOMIC DNA]</scope>
</reference>
<dbReference type="Pfam" id="PF12937">
    <property type="entry name" value="F-box-like"/>
    <property type="match status" value="1"/>
</dbReference>
<keyword evidence="5" id="KW-1185">Reference proteome</keyword>
<dbReference type="Pfam" id="PF03478">
    <property type="entry name" value="Beta-prop_KIB1-4"/>
    <property type="match status" value="1"/>
</dbReference>
<dbReference type="Proteomes" id="UP001497457">
    <property type="component" value="Chromosome 34rd"/>
</dbReference>
<sequence length="433" mass="49165">MSGGLPADVLMKIFAALEVPDLVRAGSVCSSWLHAYNCLRKLGACIQPQTPSLIYTSKSSGASAAGFYSLLENKPYTFTLPDPPIRSRYLIGSAYGWIVTADMRSELHLVNPITGDQIALPSVTTIEQVKPIYDNNGAIHMYRYSRYTGSKGYLEPPSVFRLDKLRDYIFYKAFLSSDPFTGNYIVVLIHHPYWQISFARGGDDHWTWLPYHAWYTDCAFKDELLYATFVDGEIHAYDLNDPSVKPRVVMEGLKDCPPLYKMYIAQAPCGDLLQIWKVPEYSEQEVEDVSEPDLDPPDDSEYFSVSEDDSESELDTVPYKRYTTAFKVYRVDLTAKKLVEISSLGDNVLFLGLNQSLCLCAKEYPQLKGNHIYFTDDNEYMVFGSKNKCRKMGVFNLDNKISEKIVSPQIWSNWPAPVWIVPNPRKMNLALLS</sequence>
<accession>A0ABC9DME4</accession>
<name>A0ABC9DME4_9POAL</name>